<evidence type="ECO:0000256" key="5">
    <source>
        <dbReference type="ARBA" id="ARBA00023098"/>
    </source>
</evidence>
<protein>
    <submittedName>
        <fullName evidence="10">Sterol desaturase/sphingolipid hydroxylase, fatty acid hydroxylase superfamily</fullName>
    </submittedName>
</protein>
<evidence type="ECO:0000256" key="2">
    <source>
        <dbReference type="ARBA" id="ARBA00022692"/>
    </source>
</evidence>
<dbReference type="AlphaFoldDB" id="A0A1I7KHX1"/>
<dbReference type="InterPro" id="IPR006694">
    <property type="entry name" value="Fatty_acid_hydroxylase"/>
</dbReference>
<proteinExistence type="predicted"/>
<dbReference type="GO" id="GO:0050479">
    <property type="term" value="F:glyceryl-ether monooxygenase activity"/>
    <property type="evidence" value="ECO:0007669"/>
    <property type="project" value="TreeGrafter"/>
</dbReference>
<feature type="domain" description="Fatty acid hydroxylase" evidence="9">
    <location>
        <begin position="94"/>
        <end position="227"/>
    </location>
</feature>
<dbReference type="PANTHER" id="PTHR21624">
    <property type="entry name" value="STEROL DESATURASE-RELATED PROTEIN"/>
    <property type="match status" value="1"/>
</dbReference>
<dbReference type="PANTHER" id="PTHR21624:SF1">
    <property type="entry name" value="ALKYLGLYCEROL MONOOXYGENASE"/>
    <property type="match status" value="1"/>
</dbReference>
<name>A0A1I7KHX1_9BACT</name>
<dbReference type="GO" id="GO:0005506">
    <property type="term" value="F:iron ion binding"/>
    <property type="evidence" value="ECO:0007669"/>
    <property type="project" value="InterPro"/>
</dbReference>
<evidence type="ECO:0000256" key="7">
    <source>
        <dbReference type="SAM" id="MobiDB-lite"/>
    </source>
</evidence>
<comment type="subcellular location">
    <subcellularLocation>
        <location evidence="1">Endomembrane system</location>
        <topology evidence="1">Multi-pass membrane protein</topology>
    </subcellularLocation>
</comment>
<evidence type="ECO:0000259" key="9">
    <source>
        <dbReference type="Pfam" id="PF04116"/>
    </source>
</evidence>
<evidence type="ECO:0000256" key="6">
    <source>
        <dbReference type="ARBA" id="ARBA00023136"/>
    </source>
</evidence>
<evidence type="ECO:0000313" key="11">
    <source>
        <dbReference type="Proteomes" id="UP000182491"/>
    </source>
</evidence>
<keyword evidence="2 8" id="KW-0812">Transmembrane</keyword>
<sequence>MEKELFAFDDLKMLDDLTIMPYFIPVIVLSVVGEWAYGVYRKRNTYHNKEFAAALTIGAVNTLLGAALKVWIFASAMLLYNMVPWAIPRGWLSFVVCFVAMDFCRYWAHRVAHEQRFWWATHVTHHSSERMNFSVSFRTGWTQHIKFIFFLPVPLLGIDPFTVFICHQLIVLYQFFVHTELVRRMPWFIEYVFVTPSHHRVHHGSNPGYIDKNYGSTFIIWDRMYGTFAPEREQVTYGITKPITSFNPLYLVFHEWVDIWHDMKHAKSAKEIVQLLFKPPGAVVTEHQRQSLQQEPRQRNEAVELENGQQQPTFSESSAVKAL</sequence>
<feature type="transmembrane region" description="Helical" evidence="8">
    <location>
        <begin position="20"/>
        <end position="40"/>
    </location>
</feature>
<evidence type="ECO:0000256" key="4">
    <source>
        <dbReference type="ARBA" id="ARBA00023002"/>
    </source>
</evidence>
<dbReference type="InterPro" id="IPR051689">
    <property type="entry name" value="Sterol_desaturase/TMEM195"/>
</dbReference>
<dbReference type="EMBL" id="FPCA01000005">
    <property type="protein sequence ID" value="SFU97019.1"/>
    <property type="molecule type" value="Genomic_DNA"/>
</dbReference>
<feature type="transmembrane region" description="Helical" evidence="8">
    <location>
        <begin position="147"/>
        <end position="176"/>
    </location>
</feature>
<keyword evidence="6 8" id="KW-0472">Membrane</keyword>
<feature type="compositionally biased region" description="Polar residues" evidence="7">
    <location>
        <begin position="307"/>
        <end position="323"/>
    </location>
</feature>
<dbReference type="OrthoDB" id="9770329at2"/>
<keyword evidence="5" id="KW-0443">Lipid metabolism</keyword>
<dbReference type="GO" id="GO:0016020">
    <property type="term" value="C:membrane"/>
    <property type="evidence" value="ECO:0007669"/>
    <property type="project" value="GOC"/>
</dbReference>
<keyword evidence="4" id="KW-0560">Oxidoreductase</keyword>
<keyword evidence="3 8" id="KW-1133">Transmembrane helix</keyword>
<dbReference type="GO" id="GO:0006643">
    <property type="term" value="P:membrane lipid metabolic process"/>
    <property type="evidence" value="ECO:0007669"/>
    <property type="project" value="TreeGrafter"/>
</dbReference>
<dbReference type="STRING" id="388950.GCA_001611675_03099"/>
<dbReference type="RefSeq" id="WP_068838993.1">
    <property type="nucleotide sequence ID" value="NZ_BMXC01000006.1"/>
</dbReference>
<dbReference type="GO" id="GO:0008610">
    <property type="term" value="P:lipid biosynthetic process"/>
    <property type="evidence" value="ECO:0007669"/>
    <property type="project" value="InterPro"/>
</dbReference>
<gene>
    <name evidence="10" type="ORF">SAMN04487941_3763</name>
</gene>
<dbReference type="GO" id="GO:0012505">
    <property type="term" value="C:endomembrane system"/>
    <property type="evidence" value="ECO:0007669"/>
    <property type="project" value="UniProtKB-SubCell"/>
</dbReference>
<feature type="region of interest" description="Disordered" evidence="7">
    <location>
        <begin position="287"/>
        <end position="323"/>
    </location>
</feature>
<feature type="transmembrane region" description="Helical" evidence="8">
    <location>
        <begin position="52"/>
        <end position="79"/>
    </location>
</feature>
<organism evidence="10 11">
    <name type="scientific">Pontibacter akesuensis</name>
    <dbReference type="NCBI Taxonomy" id="388950"/>
    <lineage>
        <taxon>Bacteria</taxon>
        <taxon>Pseudomonadati</taxon>
        <taxon>Bacteroidota</taxon>
        <taxon>Cytophagia</taxon>
        <taxon>Cytophagales</taxon>
        <taxon>Hymenobacteraceae</taxon>
        <taxon>Pontibacter</taxon>
    </lineage>
</organism>
<accession>A0A1I7KHX1</accession>
<evidence type="ECO:0000313" key="10">
    <source>
        <dbReference type="EMBL" id="SFU97019.1"/>
    </source>
</evidence>
<reference evidence="11" key="1">
    <citation type="submission" date="2016-10" db="EMBL/GenBank/DDBJ databases">
        <authorList>
            <person name="Varghese N."/>
        </authorList>
    </citation>
    <scope>NUCLEOTIDE SEQUENCE [LARGE SCALE GENOMIC DNA]</scope>
    <source>
        <strain evidence="11">DSM 18820</strain>
    </source>
</reference>
<keyword evidence="11" id="KW-1185">Reference proteome</keyword>
<evidence type="ECO:0000256" key="1">
    <source>
        <dbReference type="ARBA" id="ARBA00004127"/>
    </source>
</evidence>
<feature type="transmembrane region" description="Helical" evidence="8">
    <location>
        <begin position="91"/>
        <end position="108"/>
    </location>
</feature>
<dbReference type="Proteomes" id="UP000182491">
    <property type="component" value="Unassembled WGS sequence"/>
</dbReference>
<evidence type="ECO:0000256" key="8">
    <source>
        <dbReference type="SAM" id="Phobius"/>
    </source>
</evidence>
<dbReference type="Pfam" id="PF04116">
    <property type="entry name" value="FA_hydroxylase"/>
    <property type="match status" value="1"/>
</dbReference>
<evidence type="ECO:0000256" key="3">
    <source>
        <dbReference type="ARBA" id="ARBA00022989"/>
    </source>
</evidence>